<accession>A0A1J9Q9S2</accession>
<dbReference type="Gene3D" id="2.40.33.20">
    <property type="entry name" value="PK beta-barrel domain-like"/>
    <property type="match status" value="1"/>
</dbReference>
<dbReference type="SUPFAM" id="SSF50800">
    <property type="entry name" value="PK beta-barrel domain-like"/>
    <property type="match status" value="1"/>
</dbReference>
<dbReference type="InterPro" id="IPR005302">
    <property type="entry name" value="MoCF_Sase_C"/>
</dbReference>
<reference evidence="2 3" key="1">
    <citation type="submission" date="2015-07" db="EMBL/GenBank/DDBJ databases">
        <title>Emmonsia species relationships and genome sequence.</title>
        <authorList>
            <consortium name="The Broad Institute Genomics Platform"/>
            <person name="Cuomo C.A."/>
            <person name="Munoz J.F."/>
            <person name="Imamovic A."/>
            <person name="Priest M.E."/>
            <person name="Young S."/>
            <person name="Clay O.K."/>
            <person name="McEwen J.G."/>
        </authorList>
    </citation>
    <scope>NUCLEOTIDE SEQUENCE [LARGE SCALE GENOMIC DNA]</scope>
    <source>
        <strain evidence="2 3">UAMH 9510</strain>
    </source>
</reference>
<name>A0A1J9Q9S2_9EURO</name>
<dbReference type="PANTHER" id="PTHR36930">
    <property type="entry name" value="METAL-SULFUR CLUSTER BIOSYNTHESIS PROTEINS YUAD-RELATED"/>
    <property type="match status" value="1"/>
</dbReference>
<dbReference type="OrthoDB" id="14384at2759"/>
<keyword evidence="3" id="KW-1185">Reference proteome</keyword>
<dbReference type="AlphaFoldDB" id="A0A1J9Q9S2"/>
<proteinExistence type="predicted"/>
<organism evidence="2 3">
    <name type="scientific">Emergomyces pasteurianus Ep9510</name>
    <dbReference type="NCBI Taxonomy" id="1447872"/>
    <lineage>
        <taxon>Eukaryota</taxon>
        <taxon>Fungi</taxon>
        <taxon>Dikarya</taxon>
        <taxon>Ascomycota</taxon>
        <taxon>Pezizomycotina</taxon>
        <taxon>Eurotiomycetes</taxon>
        <taxon>Eurotiomycetidae</taxon>
        <taxon>Onygenales</taxon>
        <taxon>Ajellomycetaceae</taxon>
        <taxon>Emergomyces</taxon>
    </lineage>
</organism>
<dbReference type="GO" id="GO:0030170">
    <property type="term" value="F:pyridoxal phosphate binding"/>
    <property type="evidence" value="ECO:0007669"/>
    <property type="project" value="InterPro"/>
</dbReference>
<sequence>MSVLNVNRSASHSFSKPSVSSITLIPNLGVEHDAHAGATVKHRSRLHINPPPPNLRQVHLIHSEILSSASSGDVMILPGELGENITTTGIDLLALGRGTKLRFVSGIAPVVGDGVDVNAAPAAAAVAEVTVTGLRNPCPQIDRFRKGLKEKFLVRDGDGQIIGRRAGIMGVVEQGGEVRPGMKILVEKPAVHEPLECV</sequence>
<evidence type="ECO:0000259" key="1">
    <source>
        <dbReference type="PROSITE" id="PS51340"/>
    </source>
</evidence>
<dbReference type="EMBL" id="LGRN01000084">
    <property type="protein sequence ID" value="OJD16995.1"/>
    <property type="molecule type" value="Genomic_DNA"/>
</dbReference>
<dbReference type="PANTHER" id="PTHR36930:SF1">
    <property type="entry name" value="MOSC DOMAIN-CONTAINING PROTEIN"/>
    <property type="match status" value="1"/>
</dbReference>
<dbReference type="Proteomes" id="UP000182235">
    <property type="component" value="Unassembled WGS sequence"/>
</dbReference>
<dbReference type="InterPro" id="IPR052716">
    <property type="entry name" value="MOSC_domain"/>
</dbReference>
<gene>
    <name evidence="2" type="ORF">AJ78_02884</name>
</gene>
<evidence type="ECO:0000313" key="2">
    <source>
        <dbReference type="EMBL" id="OJD16995.1"/>
    </source>
</evidence>
<evidence type="ECO:0000313" key="3">
    <source>
        <dbReference type="Proteomes" id="UP000182235"/>
    </source>
</evidence>
<feature type="domain" description="MOSC" evidence="1">
    <location>
        <begin position="17"/>
        <end position="187"/>
    </location>
</feature>
<protein>
    <recommendedName>
        <fullName evidence="1">MOSC domain-containing protein</fullName>
    </recommendedName>
</protein>
<dbReference type="STRING" id="1447872.A0A1J9Q9S2"/>
<dbReference type="InterPro" id="IPR011037">
    <property type="entry name" value="Pyrv_Knase-like_insert_dom_sf"/>
</dbReference>
<dbReference type="GO" id="GO:0030151">
    <property type="term" value="F:molybdenum ion binding"/>
    <property type="evidence" value="ECO:0007669"/>
    <property type="project" value="InterPro"/>
</dbReference>
<dbReference type="PROSITE" id="PS51340">
    <property type="entry name" value="MOSC"/>
    <property type="match status" value="1"/>
</dbReference>
<dbReference type="GO" id="GO:0003824">
    <property type="term" value="F:catalytic activity"/>
    <property type="evidence" value="ECO:0007669"/>
    <property type="project" value="InterPro"/>
</dbReference>
<dbReference type="VEuPathDB" id="FungiDB:AJ78_02884"/>
<comment type="caution">
    <text evidence="2">The sequence shown here is derived from an EMBL/GenBank/DDBJ whole genome shotgun (WGS) entry which is preliminary data.</text>
</comment>